<dbReference type="GO" id="GO:0005524">
    <property type="term" value="F:ATP binding"/>
    <property type="evidence" value="ECO:0007669"/>
    <property type="project" value="UniProtKB-KW"/>
</dbReference>
<gene>
    <name evidence="4" type="ORF">RCL2_002620400</name>
</gene>
<dbReference type="Gene3D" id="1.25.40.10">
    <property type="entry name" value="Tetratricopeptide repeat domain"/>
    <property type="match status" value="1"/>
</dbReference>
<sequence>MTTNTNNKNNKWVQWIKDGIANEYINYYDYDDFQNIECIGSGGFEIVNEIILMQKVRFHANIIQFFGLTSNSSDMETNYLFILEYADNGTLKNYLNYNFNKLDWNFKLQFAIQIADAVSCIHQNDIVHNDLIKLADFGLSRRSGVTNSVINVFGKLPYIDPQHFRKQTNKNDKKSDVYSVGVLLWEISSGRQPFESYDSFHAQVALTLDILNGKREIPIFGTPVDYINIYTKCWQHNTDDRPDIHQVFSDLSNLCINKNILLTRGNTNTSEKNTMQKTNIDNNSLDALIIYYPSQIYDQQSSDNLQEISMTVSNYAPSQEDNESNRNKRMHIDSTLDFNATRDNTSDTTANLQLASSSTFREVCSVAQNFDEFIPLMDKFLSLGDEVILLYERAKHNKELCGFLLKKCNCAMAAVKYLDIRKTANTDFFSKENLQLFKEFVEYFNDIIQEFDGYMRSLNFSFVISSGDEITKIRNDISQIKIMLFNVYDVPDDRQSLIEFSNRMSQLTIKNMNFQSATEDPELEANEPLLDGKQYHKTHILTKKIEKRTLFCRCEEFCFKEFSNNSPPPNQSQIEIRRQVNILKELKDSDHIIRFFGVAHEDSKYYLVTEWMEYGNLYEYYTNYKEMIDWSTKIKFALNICRGVAYLHECKILHHDIQSTNILVNSDRKVKIANFGLSMMMIITTTIMQKKKKVSYNSKCEIYSVGTLLWEIADLKKPHSDLNNADMLVSIRKRVSERYSLPFSDDTPVEWRYVVGRAMEYEPTWRLNITDICRDFYNLSKKYQHKSNLYDSSIFNFEFAEGFDKPILIDDDDDPSNQNTTITFLSVDNAIRENKSMNGNKKLAWDSFKFHSLTNFEAKYWLGYYYYHDKEIPELQQIDKKERIKTALEIFKETADKGNPSAQLRYGICLWQGDGVATNSFEALRYLKLAAESGNSAAMYIVGKVYWNGGNGVEKNKKLGAEYLRKAALNDPKAREMCIENKII</sequence>
<dbReference type="SUPFAM" id="SSF81901">
    <property type="entry name" value="HCP-like"/>
    <property type="match status" value="1"/>
</dbReference>
<accession>A0A8H3M6P1</accession>
<dbReference type="PROSITE" id="PS50011">
    <property type="entry name" value="PROTEIN_KINASE_DOM"/>
    <property type="match status" value="2"/>
</dbReference>
<keyword evidence="4" id="KW-0418">Kinase</keyword>
<dbReference type="SMART" id="SM00671">
    <property type="entry name" value="SEL1"/>
    <property type="match status" value="3"/>
</dbReference>
<evidence type="ECO:0000256" key="2">
    <source>
        <dbReference type="ARBA" id="ARBA00022840"/>
    </source>
</evidence>
<name>A0A8H3M6P1_9GLOM</name>
<reference evidence="4" key="1">
    <citation type="submission" date="2019-10" db="EMBL/GenBank/DDBJ databases">
        <title>Conservation and host-specific expression of non-tandemly repeated heterogenous ribosome RNA gene in arbuscular mycorrhizal fungi.</title>
        <authorList>
            <person name="Maeda T."/>
            <person name="Kobayashi Y."/>
            <person name="Nakagawa T."/>
            <person name="Ezawa T."/>
            <person name="Yamaguchi K."/>
            <person name="Bino T."/>
            <person name="Nishimoto Y."/>
            <person name="Shigenobu S."/>
            <person name="Kawaguchi M."/>
        </authorList>
    </citation>
    <scope>NUCLEOTIDE SEQUENCE</scope>
    <source>
        <strain evidence="4">HR1</strain>
    </source>
</reference>
<dbReference type="GO" id="GO:0004672">
    <property type="term" value="F:protein kinase activity"/>
    <property type="evidence" value="ECO:0007669"/>
    <property type="project" value="InterPro"/>
</dbReference>
<keyword evidence="4" id="KW-0808">Transferase</keyword>
<dbReference type="PANTHER" id="PTHR44329:SF298">
    <property type="entry name" value="MIXED LINEAGE KINASE DOMAIN-LIKE PROTEIN"/>
    <property type="match status" value="1"/>
</dbReference>
<feature type="domain" description="Protein kinase" evidence="3">
    <location>
        <begin position="503"/>
        <end position="777"/>
    </location>
</feature>
<dbReference type="SUPFAM" id="SSF56112">
    <property type="entry name" value="Protein kinase-like (PK-like)"/>
    <property type="match status" value="2"/>
</dbReference>
<evidence type="ECO:0000313" key="4">
    <source>
        <dbReference type="EMBL" id="GES99722.1"/>
    </source>
</evidence>
<organism evidence="4 5">
    <name type="scientific">Rhizophagus clarus</name>
    <dbReference type="NCBI Taxonomy" id="94130"/>
    <lineage>
        <taxon>Eukaryota</taxon>
        <taxon>Fungi</taxon>
        <taxon>Fungi incertae sedis</taxon>
        <taxon>Mucoromycota</taxon>
        <taxon>Glomeromycotina</taxon>
        <taxon>Glomeromycetes</taxon>
        <taxon>Glomerales</taxon>
        <taxon>Glomeraceae</taxon>
        <taxon>Rhizophagus</taxon>
    </lineage>
</organism>
<dbReference type="Pfam" id="PF08238">
    <property type="entry name" value="Sel1"/>
    <property type="match status" value="3"/>
</dbReference>
<comment type="caution">
    <text evidence="4">The sequence shown here is derived from an EMBL/GenBank/DDBJ whole genome shotgun (WGS) entry which is preliminary data.</text>
</comment>
<evidence type="ECO:0000259" key="3">
    <source>
        <dbReference type="PROSITE" id="PS50011"/>
    </source>
</evidence>
<protein>
    <submittedName>
        <fullName evidence="4">Kinase-like domain-containing protein</fullName>
    </submittedName>
</protein>
<evidence type="ECO:0000313" key="5">
    <source>
        <dbReference type="Proteomes" id="UP000615446"/>
    </source>
</evidence>
<dbReference type="GO" id="GO:0097527">
    <property type="term" value="P:necroptotic signaling pathway"/>
    <property type="evidence" value="ECO:0007669"/>
    <property type="project" value="TreeGrafter"/>
</dbReference>
<dbReference type="InterPro" id="IPR036537">
    <property type="entry name" value="Adaptor_Cbl_N_dom_sf"/>
</dbReference>
<dbReference type="InterPro" id="IPR001245">
    <property type="entry name" value="Ser-Thr/Tyr_kinase_cat_dom"/>
</dbReference>
<keyword evidence="2" id="KW-0067">ATP-binding</keyword>
<keyword evidence="1" id="KW-0547">Nucleotide-binding</keyword>
<dbReference type="Proteomes" id="UP000615446">
    <property type="component" value="Unassembled WGS sequence"/>
</dbReference>
<dbReference type="OrthoDB" id="2384430at2759"/>
<dbReference type="InterPro" id="IPR000719">
    <property type="entry name" value="Prot_kinase_dom"/>
</dbReference>
<dbReference type="Gene3D" id="1.20.930.20">
    <property type="entry name" value="Adaptor protein Cbl, N-terminal domain"/>
    <property type="match status" value="1"/>
</dbReference>
<dbReference type="InterPro" id="IPR051681">
    <property type="entry name" value="Ser/Thr_Kinases-Pseudokinases"/>
</dbReference>
<dbReference type="Pfam" id="PF07714">
    <property type="entry name" value="PK_Tyr_Ser-Thr"/>
    <property type="match status" value="2"/>
</dbReference>
<dbReference type="InterPro" id="IPR006597">
    <property type="entry name" value="Sel1-like"/>
</dbReference>
<proteinExistence type="predicted"/>
<dbReference type="EMBL" id="BLAL01000285">
    <property type="protein sequence ID" value="GES99722.1"/>
    <property type="molecule type" value="Genomic_DNA"/>
</dbReference>
<dbReference type="InterPro" id="IPR011009">
    <property type="entry name" value="Kinase-like_dom_sf"/>
</dbReference>
<dbReference type="AlphaFoldDB" id="A0A8H3M6P1"/>
<evidence type="ECO:0000256" key="1">
    <source>
        <dbReference type="ARBA" id="ARBA00022741"/>
    </source>
</evidence>
<dbReference type="GO" id="GO:0007166">
    <property type="term" value="P:cell surface receptor signaling pathway"/>
    <property type="evidence" value="ECO:0007669"/>
    <property type="project" value="InterPro"/>
</dbReference>
<dbReference type="PANTHER" id="PTHR44329">
    <property type="entry name" value="SERINE/THREONINE-PROTEIN KINASE TNNI3K-RELATED"/>
    <property type="match status" value="1"/>
</dbReference>
<feature type="domain" description="Protein kinase" evidence="3">
    <location>
        <begin position="1"/>
        <end position="254"/>
    </location>
</feature>
<dbReference type="InterPro" id="IPR011990">
    <property type="entry name" value="TPR-like_helical_dom_sf"/>
</dbReference>
<dbReference type="Gene3D" id="1.10.510.10">
    <property type="entry name" value="Transferase(Phosphotransferase) domain 1"/>
    <property type="match status" value="2"/>
</dbReference>